<dbReference type="AlphaFoldDB" id="A0A4R4E3U8"/>
<comment type="caution">
    <text evidence="3">The sequence shown here is derived from an EMBL/GenBank/DDBJ whole genome shotgun (WGS) entry which is preliminary data.</text>
</comment>
<reference evidence="3 4" key="1">
    <citation type="submission" date="2019-03" db="EMBL/GenBank/DDBJ databases">
        <authorList>
            <person name="Kim M.K.M."/>
        </authorList>
    </citation>
    <scope>NUCLEOTIDE SEQUENCE [LARGE SCALE GENOMIC DNA]</scope>
    <source>
        <strain evidence="3 4">17J68-15</strain>
    </source>
</reference>
<dbReference type="OrthoDB" id="9807064at2"/>
<dbReference type="PANTHER" id="PTHR12835:SF5">
    <property type="entry name" value="BIOTIN--PROTEIN LIGASE"/>
    <property type="match status" value="1"/>
</dbReference>
<dbReference type="EC" id="6.3.4.15" evidence="3"/>
<dbReference type="PANTHER" id="PTHR12835">
    <property type="entry name" value="BIOTIN PROTEIN LIGASE"/>
    <property type="match status" value="1"/>
</dbReference>
<dbReference type="NCBIfam" id="TIGR00121">
    <property type="entry name" value="birA_ligase"/>
    <property type="match status" value="1"/>
</dbReference>
<dbReference type="CDD" id="cd16442">
    <property type="entry name" value="BPL"/>
    <property type="match status" value="1"/>
</dbReference>
<evidence type="ECO:0000259" key="2">
    <source>
        <dbReference type="Pfam" id="PF03099"/>
    </source>
</evidence>
<dbReference type="EMBL" id="SKFH01000014">
    <property type="protein sequence ID" value="TCZ71021.1"/>
    <property type="molecule type" value="Genomic_DNA"/>
</dbReference>
<sequence length="322" mass="35221">MVLKSFEFRVNRVTFFFRADRAAICSKYDPFCVNKNAAYPEGTPAKWNSFAKNKYKLPPAPKHLGASIVELQQVDSTNNYATALAHAGLAEHGTAVLAREQTAGKGQRHKGWSAAPGANITMSLVLQPAVLFGKEPVALSAADAFRFSAAVALGVQRFFAAHAGEETFVKWPNDLYWRDRKAGGILIENILSGPDWKWAVVGTGININQSDFGDLSGRAVSLRQITGRDWAIDALARELCAALEASLSRLASDPAGILEDYHAVLFAKGETVRFRKGSRTFSAEVLGVTDDGRLRLWHGLEEAYAVGEVEWVWPLPPLRPIP</sequence>
<dbReference type="Gene3D" id="3.30.930.10">
    <property type="entry name" value="Bira Bifunctional Protein, Domain 2"/>
    <property type="match status" value="1"/>
</dbReference>
<protein>
    <submittedName>
        <fullName evidence="3">Biotin--[acetyl-CoA-carboxylase] ligase</fullName>
        <ecNumber evidence="3">6.3.4.15</ecNumber>
    </submittedName>
</protein>
<dbReference type="InterPro" id="IPR004143">
    <property type="entry name" value="BPL_LPL_catalytic"/>
</dbReference>
<organism evidence="3 4">
    <name type="scientific">Flaviaesturariibacter aridisoli</name>
    <dbReference type="NCBI Taxonomy" id="2545761"/>
    <lineage>
        <taxon>Bacteria</taxon>
        <taxon>Pseudomonadati</taxon>
        <taxon>Bacteroidota</taxon>
        <taxon>Chitinophagia</taxon>
        <taxon>Chitinophagales</taxon>
        <taxon>Chitinophagaceae</taxon>
        <taxon>Flaviaestuariibacter</taxon>
    </lineage>
</organism>
<dbReference type="InterPro" id="IPR045864">
    <property type="entry name" value="aa-tRNA-synth_II/BPL/LPL"/>
</dbReference>
<evidence type="ECO:0000256" key="1">
    <source>
        <dbReference type="ARBA" id="ARBA00022598"/>
    </source>
</evidence>
<gene>
    <name evidence="3" type="ORF">E0486_10380</name>
</gene>
<dbReference type="GO" id="GO:0004077">
    <property type="term" value="F:biotin--[biotin carboxyl-carrier protein] ligase activity"/>
    <property type="evidence" value="ECO:0007669"/>
    <property type="project" value="UniProtKB-EC"/>
</dbReference>
<dbReference type="InterPro" id="IPR004408">
    <property type="entry name" value="Biotin_CoA_COase_ligase"/>
</dbReference>
<keyword evidence="4" id="KW-1185">Reference proteome</keyword>
<keyword evidence="1 3" id="KW-0436">Ligase</keyword>
<dbReference type="SUPFAM" id="SSF55681">
    <property type="entry name" value="Class II aaRS and biotin synthetases"/>
    <property type="match status" value="1"/>
</dbReference>
<evidence type="ECO:0000313" key="4">
    <source>
        <dbReference type="Proteomes" id="UP000295164"/>
    </source>
</evidence>
<accession>A0A4R4E3U8</accession>
<dbReference type="GO" id="GO:0005737">
    <property type="term" value="C:cytoplasm"/>
    <property type="evidence" value="ECO:0007669"/>
    <property type="project" value="TreeGrafter"/>
</dbReference>
<evidence type="ECO:0000313" key="3">
    <source>
        <dbReference type="EMBL" id="TCZ71021.1"/>
    </source>
</evidence>
<feature type="domain" description="BPL/LPL catalytic" evidence="2">
    <location>
        <begin position="73"/>
        <end position="206"/>
    </location>
</feature>
<proteinExistence type="predicted"/>
<name>A0A4R4E3U8_9BACT</name>
<dbReference type="Proteomes" id="UP000295164">
    <property type="component" value="Unassembled WGS sequence"/>
</dbReference>
<dbReference type="Pfam" id="PF03099">
    <property type="entry name" value="BPL_LplA_LipB"/>
    <property type="match status" value="1"/>
</dbReference>